<reference evidence="2" key="1">
    <citation type="submission" date="2022-12" db="EMBL/GenBank/DDBJ databases">
        <authorList>
            <person name="Petersen C."/>
        </authorList>
    </citation>
    <scope>NUCLEOTIDE SEQUENCE</scope>
    <source>
        <strain evidence="2">IBT 29677</strain>
    </source>
</reference>
<gene>
    <name evidence="2" type="ORF">N7509_008361</name>
</gene>
<evidence type="ECO:0000313" key="3">
    <source>
        <dbReference type="Proteomes" id="UP001147747"/>
    </source>
</evidence>
<evidence type="ECO:0000313" key="2">
    <source>
        <dbReference type="EMBL" id="KAJ5385820.1"/>
    </source>
</evidence>
<comment type="caution">
    <text evidence="2">The sequence shown here is derived from an EMBL/GenBank/DDBJ whole genome shotgun (WGS) entry which is preliminary data.</text>
</comment>
<dbReference type="Pfam" id="PF18317">
    <property type="entry name" value="SDH_C"/>
    <property type="match status" value="1"/>
</dbReference>
<keyword evidence="3" id="KW-1185">Reference proteome</keyword>
<dbReference type="Proteomes" id="UP001147747">
    <property type="component" value="Unassembled WGS sequence"/>
</dbReference>
<feature type="domain" description="SDH C-terminal" evidence="1">
    <location>
        <begin position="22"/>
        <end position="42"/>
    </location>
</feature>
<accession>A0A9X0B2K2</accession>
<sequence>MRRIRADTGRPWVLSDGLENVIEQGIAQFELMTGRKAPRRLMTLEVLRNYEGDDGRFDEKTIQARLDGVCS</sequence>
<organism evidence="2 3">
    <name type="scientific">Penicillium cosmopolitanum</name>
    <dbReference type="NCBI Taxonomy" id="1131564"/>
    <lineage>
        <taxon>Eukaryota</taxon>
        <taxon>Fungi</taxon>
        <taxon>Dikarya</taxon>
        <taxon>Ascomycota</taxon>
        <taxon>Pezizomycotina</taxon>
        <taxon>Eurotiomycetes</taxon>
        <taxon>Eurotiomycetidae</taxon>
        <taxon>Eurotiales</taxon>
        <taxon>Aspergillaceae</taxon>
        <taxon>Penicillium</taxon>
    </lineage>
</organism>
<dbReference type="GeneID" id="81371978"/>
<protein>
    <recommendedName>
        <fullName evidence="1">SDH C-terminal domain-containing protein</fullName>
    </recommendedName>
</protein>
<dbReference type="InterPro" id="IPR041121">
    <property type="entry name" value="SDH_C"/>
</dbReference>
<dbReference type="AlphaFoldDB" id="A0A9X0B2K2"/>
<name>A0A9X0B2K2_9EURO</name>
<proteinExistence type="predicted"/>
<dbReference type="EMBL" id="JAPZBU010000009">
    <property type="protein sequence ID" value="KAJ5385820.1"/>
    <property type="molecule type" value="Genomic_DNA"/>
</dbReference>
<reference evidence="2" key="2">
    <citation type="journal article" date="2023" name="IMA Fungus">
        <title>Comparative genomic study of the Penicillium genus elucidates a diverse pangenome and 15 lateral gene transfer events.</title>
        <authorList>
            <person name="Petersen C."/>
            <person name="Sorensen T."/>
            <person name="Nielsen M.R."/>
            <person name="Sondergaard T.E."/>
            <person name="Sorensen J.L."/>
            <person name="Fitzpatrick D.A."/>
            <person name="Frisvad J.C."/>
            <person name="Nielsen K.L."/>
        </authorList>
    </citation>
    <scope>NUCLEOTIDE SEQUENCE</scope>
    <source>
        <strain evidence="2">IBT 29677</strain>
    </source>
</reference>
<evidence type="ECO:0000259" key="1">
    <source>
        <dbReference type="Pfam" id="PF18317"/>
    </source>
</evidence>
<dbReference type="Gene3D" id="3.40.50.720">
    <property type="entry name" value="NAD(P)-binding Rossmann-like Domain"/>
    <property type="match status" value="1"/>
</dbReference>
<dbReference type="OrthoDB" id="204377at2759"/>
<dbReference type="RefSeq" id="XP_056483618.1">
    <property type="nucleotide sequence ID" value="XM_056632998.1"/>
</dbReference>